<feature type="compositionally biased region" description="Pro residues" evidence="1">
    <location>
        <begin position="155"/>
        <end position="181"/>
    </location>
</feature>
<sequence length="717" mass="76280">MIIPNDEKGPPVPSKHQEAFPEPAEDDLPPSYEELLAELAIHDSQGQASQGQPGYTTASPGPSSPPVQSQSSSYPDEKAGFSPPGTRVSSPPLSPHANLPPLAPRLNSPPLPPRLASRGSSIEQGAPQIALPSPITSPKGTKSPPPEPTHQAPFSSPPPHVSAISSPPPVNLGSPPPPDPPSTSSFLSIPGSSKPQDTLGRISSHSSLRSVFTTSSPSTKPPSLTKTQLDIRTKVLQLLQLLITHHTDSSFPANVRAGYGIIKGASSACQAYGLNFSAILALRFVGDHSVIYWATVKRARGGQYEHGNGDGEEDPLLRSLYSFCDRPLDPGLVKELRRGCIAHSDETTWRRYLASTEVSEGERTLLSLETHLAPADVVVLEDPDQGQTGRGRVANLNEQPDVLESFSVAVTFYHFVTRMMSLKRVETTFIVHQRLWRLVLRDDNVVEIELGEDSPAVFVDATLTVFAIGDPTKSSSRKEQGSEGALERPTSRFWGRSRTTSTSATAGLTTPTPDDHPRSPPPISLQPGPQNQSLNSQSNPSPSQSTYIPIPSLSYHGSSSHQSTLHPAYELTLRSPSHINPLLPPPSTYAHPTGKAAWKDADISVADLIKDMEKAGSSSKKSSSTSDPNPDSSGKGKGKAGEGGGVTVGGGVGAVQDGGGEVPVVVKATKKGKADRERGRVVSVATKAFTADEDGRLRVRLMVRFVRPDKESSCVVC</sequence>
<feature type="compositionally biased region" description="Basic and acidic residues" evidence="1">
    <location>
        <begin position="476"/>
        <end position="490"/>
    </location>
</feature>
<feature type="region of interest" description="Disordered" evidence="1">
    <location>
        <begin position="471"/>
        <end position="562"/>
    </location>
</feature>
<gene>
    <name evidence="2" type="ORF">BDV98DRAFT_605939</name>
</gene>
<feature type="compositionally biased region" description="Polar residues" evidence="1">
    <location>
        <begin position="186"/>
        <end position="212"/>
    </location>
</feature>
<feature type="region of interest" description="Disordered" evidence="1">
    <location>
        <begin position="1"/>
        <end position="226"/>
    </location>
</feature>
<dbReference type="Proteomes" id="UP000305067">
    <property type="component" value="Unassembled WGS sequence"/>
</dbReference>
<evidence type="ECO:0000313" key="2">
    <source>
        <dbReference type="EMBL" id="TFK99786.1"/>
    </source>
</evidence>
<proteinExistence type="predicted"/>
<feature type="region of interest" description="Disordered" evidence="1">
    <location>
        <begin position="613"/>
        <end position="659"/>
    </location>
</feature>
<feature type="compositionally biased region" description="Basic and acidic residues" evidence="1">
    <location>
        <begin position="1"/>
        <end position="19"/>
    </location>
</feature>
<feature type="compositionally biased region" description="Gly residues" evidence="1">
    <location>
        <begin position="641"/>
        <end position="659"/>
    </location>
</feature>
<organism evidence="2 3">
    <name type="scientific">Pterulicium gracile</name>
    <dbReference type="NCBI Taxonomy" id="1884261"/>
    <lineage>
        <taxon>Eukaryota</taxon>
        <taxon>Fungi</taxon>
        <taxon>Dikarya</taxon>
        <taxon>Basidiomycota</taxon>
        <taxon>Agaricomycotina</taxon>
        <taxon>Agaricomycetes</taxon>
        <taxon>Agaricomycetidae</taxon>
        <taxon>Agaricales</taxon>
        <taxon>Pleurotineae</taxon>
        <taxon>Pterulaceae</taxon>
        <taxon>Pterulicium</taxon>
    </lineage>
</organism>
<feature type="compositionally biased region" description="Low complexity" evidence="1">
    <location>
        <begin position="617"/>
        <end position="633"/>
    </location>
</feature>
<evidence type="ECO:0000313" key="3">
    <source>
        <dbReference type="Proteomes" id="UP000305067"/>
    </source>
</evidence>
<feature type="compositionally biased region" description="Low complexity" evidence="1">
    <location>
        <begin position="552"/>
        <end position="562"/>
    </location>
</feature>
<feature type="compositionally biased region" description="Low complexity" evidence="1">
    <location>
        <begin position="526"/>
        <end position="545"/>
    </location>
</feature>
<dbReference type="EMBL" id="ML178832">
    <property type="protein sequence ID" value="TFK99786.1"/>
    <property type="molecule type" value="Genomic_DNA"/>
</dbReference>
<feature type="compositionally biased region" description="Pro residues" evidence="1">
    <location>
        <begin position="101"/>
        <end position="113"/>
    </location>
</feature>
<dbReference type="OrthoDB" id="2959034at2759"/>
<feature type="compositionally biased region" description="Polar residues" evidence="1">
    <location>
        <begin position="44"/>
        <end position="58"/>
    </location>
</feature>
<reference evidence="2 3" key="1">
    <citation type="journal article" date="2019" name="Nat. Ecol. Evol.">
        <title>Megaphylogeny resolves global patterns of mushroom evolution.</title>
        <authorList>
            <person name="Varga T."/>
            <person name="Krizsan K."/>
            <person name="Foldi C."/>
            <person name="Dima B."/>
            <person name="Sanchez-Garcia M."/>
            <person name="Sanchez-Ramirez S."/>
            <person name="Szollosi G.J."/>
            <person name="Szarkandi J.G."/>
            <person name="Papp V."/>
            <person name="Albert L."/>
            <person name="Andreopoulos W."/>
            <person name="Angelini C."/>
            <person name="Antonin V."/>
            <person name="Barry K.W."/>
            <person name="Bougher N.L."/>
            <person name="Buchanan P."/>
            <person name="Buyck B."/>
            <person name="Bense V."/>
            <person name="Catcheside P."/>
            <person name="Chovatia M."/>
            <person name="Cooper J."/>
            <person name="Damon W."/>
            <person name="Desjardin D."/>
            <person name="Finy P."/>
            <person name="Geml J."/>
            <person name="Haridas S."/>
            <person name="Hughes K."/>
            <person name="Justo A."/>
            <person name="Karasinski D."/>
            <person name="Kautmanova I."/>
            <person name="Kiss B."/>
            <person name="Kocsube S."/>
            <person name="Kotiranta H."/>
            <person name="LaButti K.M."/>
            <person name="Lechner B.E."/>
            <person name="Liimatainen K."/>
            <person name="Lipzen A."/>
            <person name="Lukacs Z."/>
            <person name="Mihaltcheva S."/>
            <person name="Morgado L.N."/>
            <person name="Niskanen T."/>
            <person name="Noordeloos M.E."/>
            <person name="Ohm R.A."/>
            <person name="Ortiz-Santana B."/>
            <person name="Ovrebo C."/>
            <person name="Racz N."/>
            <person name="Riley R."/>
            <person name="Savchenko A."/>
            <person name="Shiryaev A."/>
            <person name="Soop K."/>
            <person name="Spirin V."/>
            <person name="Szebenyi C."/>
            <person name="Tomsovsky M."/>
            <person name="Tulloss R.E."/>
            <person name="Uehling J."/>
            <person name="Grigoriev I.V."/>
            <person name="Vagvolgyi C."/>
            <person name="Papp T."/>
            <person name="Martin F.M."/>
            <person name="Miettinen O."/>
            <person name="Hibbett D.S."/>
            <person name="Nagy L.G."/>
        </authorList>
    </citation>
    <scope>NUCLEOTIDE SEQUENCE [LARGE SCALE GENOMIC DNA]</scope>
    <source>
        <strain evidence="2 3">CBS 309.79</strain>
    </source>
</reference>
<evidence type="ECO:0000256" key="1">
    <source>
        <dbReference type="SAM" id="MobiDB-lite"/>
    </source>
</evidence>
<dbReference type="AlphaFoldDB" id="A0A5C3QE18"/>
<protein>
    <submittedName>
        <fullName evidence="2">Uncharacterized protein</fullName>
    </submittedName>
</protein>
<feature type="compositionally biased region" description="Low complexity" evidence="1">
    <location>
        <begin position="496"/>
        <end position="512"/>
    </location>
</feature>
<accession>A0A5C3QE18</accession>
<keyword evidence="3" id="KW-1185">Reference proteome</keyword>
<name>A0A5C3QE18_9AGAR</name>
<feature type="compositionally biased region" description="Low complexity" evidence="1">
    <location>
        <begin position="213"/>
        <end position="226"/>
    </location>
</feature>